<dbReference type="SUPFAM" id="SSF51690">
    <property type="entry name" value="Nicotinate/Quinolinate PRTase C-terminal domain-like"/>
    <property type="match status" value="1"/>
</dbReference>
<evidence type="ECO:0000256" key="5">
    <source>
        <dbReference type="ARBA" id="ARBA00035007"/>
    </source>
</evidence>
<gene>
    <name evidence="12" type="primary">Nampt</name>
    <name evidence="12" type="ORF">SNEC2469_LOCUS17603</name>
</gene>
<dbReference type="Proteomes" id="UP000601435">
    <property type="component" value="Unassembled WGS sequence"/>
</dbReference>
<comment type="pathway">
    <text evidence="5">Cofactor biosynthesis; NAD(+) biosynthesis; nicotinamide D-ribonucleotide from 5-phospho-alpha-D-ribose 1-diphosphate and nicotinamide: step 1/1.</text>
</comment>
<name>A0A812VDF9_9DINO</name>
<keyword evidence="4" id="KW-0808">Transferase</keyword>
<dbReference type="OrthoDB" id="193380at2759"/>
<evidence type="ECO:0000256" key="9">
    <source>
        <dbReference type="SAM" id="MobiDB-lite"/>
    </source>
</evidence>
<evidence type="ECO:0000259" key="10">
    <source>
        <dbReference type="Pfam" id="PF04095"/>
    </source>
</evidence>
<dbReference type="PANTHER" id="PTHR43816">
    <property type="entry name" value="NICOTINAMIDE PHOSPHORIBOSYLTRANSFERASE"/>
    <property type="match status" value="1"/>
</dbReference>
<protein>
    <recommendedName>
        <fullName evidence="7">Nicotinamide phosphoribosyltransferase</fullName>
        <ecNumber evidence="6">2.4.2.12</ecNumber>
    </recommendedName>
</protein>
<dbReference type="InterPro" id="IPR016471">
    <property type="entry name" value="Nicotinamide_PRibTrfase"/>
</dbReference>
<comment type="caution">
    <text evidence="12">The sequence shown here is derived from an EMBL/GenBank/DDBJ whole genome shotgun (WGS) entry which is preliminary data.</text>
</comment>
<dbReference type="InterPro" id="IPR036068">
    <property type="entry name" value="Nicotinate_pribotase-like_C"/>
</dbReference>
<feature type="region of interest" description="Disordered" evidence="9">
    <location>
        <begin position="180"/>
        <end position="284"/>
    </location>
</feature>
<dbReference type="InterPro" id="IPR041525">
    <property type="entry name" value="N/Namide_PRibTrfase"/>
</dbReference>
<dbReference type="InterPro" id="IPR013785">
    <property type="entry name" value="Aldolase_TIM"/>
</dbReference>
<evidence type="ECO:0000256" key="6">
    <source>
        <dbReference type="ARBA" id="ARBA00035024"/>
    </source>
</evidence>
<evidence type="ECO:0000256" key="4">
    <source>
        <dbReference type="ARBA" id="ARBA00022679"/>
    </source>
</evidence>
<dbReference type="Pfam" id="PF18127">
    <property type="entry name" value="NAMPT_N"/>
    <property type="match status" value="1"/>
</dbReference>
<comment type="similarity">
    <text evidence="1">Belongs to the NAPRTase family.</text>
</comment>
<dbReference type="AlphaFoldDB" id="A0A812VDF9"/>
<dbReference type="Gene3D" id="3.20.20.70">
    <property type="entry name" value="Aldolase class I"/>
    <property type="match status" value="1"/>
</dbReference>
<evidence type="ECO:0000256" key="3">
    <source>
        <dbReference type="ARBA" id="ARBA00022676"/>
    </source>
</evidence>
<dbReference type="UniPathway" id="UPA00253"/>
<evidence type="ECO:0000313" key="13">
    <source>
        <dbReference type="Proteomes" id="UP000601435"/>
    </source>
</evidence>
<dbReference type="EC" id="2.4.2.12" evidence="6"/>
<dbReference type="GO" id="GO:0009435">
    <property type="term" value="P:NAD+ biosynthetic process"/>
    <property type="evidence" value="ECO:0007669"/>
    <property type="project" value="UniProtKB-UniPathway"/>
</dbReference>
<keyword evidence="13" id="KW-1185">Reference proteome</keyword>
<dbReference type="NCBIfam" id="NF006629">
    <property type="entry name" value="PRK09198.1"/>
    <property type="match status" value="1"/>
</dbReference>
<dbReference type="Pfam" id="PF04095">
    <property type="entry name" value="NAPRTase"/>
    <property type="match status" value="1"/>
</dbReference>
<comment type="catalytic activity">
    <reaction evidence="8">
        <text>beta-nicotinamide D-ribonucleotide + diphosphate = 5-phospho-alpha-D-ribose 1-diphosphate + nicotinamide + H(+)</text>
        <dbReference type="Rhea" id="RHEA:16149"/>
        <dbReference type="ChEBI" id="CHEBI:14649"/>
        <dbReference type="ChEBI" id="CHEBI:15378"/>
        <dbReference type="ChEBI" id="CHEBI:17154"/>
        <dbReference type="ChEBI" id="CHEBI:33019"/>
        <dbReference type="ChEBI" id="CHEBI:58017"/>
        <dbReference type="EC" id="2.4.2.12"/>
    </reaction>
    <physiologicalReaction direction="right-to-left" evidence="8">
        <dbReference type="Rhea" id="RHEA:16151"/>
    </physiologicalReaction>
</comment>
<evidence type="ECO:0000256" key="2">
    <source>
        <dbReference type="ARBA" id="ARBA00022642"/>
    </source>
</evidence>
<feature type="domain" description="Nicotinamide phosphoribosyltransferase N-terminal" evidence="11">
    <location>
        <begin position="317"/>
        <end position="422"/>
    </location>
</feature>
<feature type="domain" description="Nicotinate/nicotinamide phosphoribosyltransferase" evidence="10">
    <location>
        <begin position="498"/>
        <end position="746"/>
    </location>
</feature>
<dbReference type="CDD" id="cd01569">
    <property type="entry name" value="PBEF_like"/>
    <property type="match status" value="1"/>
</dbReference>
<evidence type="ECO:0000313" key="12">
    <source>
        <dbReference type="EMBL" id="CAE7622467.1"/>
    </source>
</evidence>
<dbReference type="PANTHER" id="PTHR43816:SF1">
    <property type="entry name" value="NICOTINAMIDE PHOSPHORIBOSYLTRANSFERASE"/>
    <property type="match status" value="1"/>
</dbReference>
<evidence type="ECO:0000256" key="7">
    <source>
        <dbReference type="ARBA" id="ARBA00035036"/>
    </source>
</evidence>
<sequence>MSPSSASAARTPTTPKREKGGPVGQSVMHLSTLRRAPKYSFRGARDRFKTRSLRASVQVPGPGKYGGADTPPEAYSSRHRRSPGYGFGTGPREANSQLVVPGPGAYPRASSSYIGSGKAYSLTPRRWPGSPDLENDPAMPGPGAHVQEAKPDGPRYSILPRRAAKAGGVLVPGPAQYGSMEGALGRTKPRLPSWGFGTAKRQDQGQQMEDRPVNGIKGKSTSAAWMSKLPGPGSYNAPSSLGEGPKCSQWEPAERRRGKRLHRDQACGSARPTDRDPSASSAAGQLLVEDVDRGVSGCERCDSSEINVSQQVERMDNILLLSDSYKVSHWRQYPPGTQYVYSYFESRGCDREGWDEVCFFGLQYFLKRYLSGKVVTREKIDAATKIYSQHFGDGTSENPELFYKEGWEYILEKHGGKLPVKIKALPEGTVVPTKTVLITVVNTDPACYWLTNFLETLLVQVWYPMTVATNSRYQKLSIQQYLEETGCEDWAPPGGSSFKLHDFGFRGVSSVESAALGGMGHLINFMGSDTVIALSAAQEYYGAKKAIGYSIPASEHSTITSWGVEGELDAMRNMLDQYPTGLVACVSDSFDVFKACREYWGGELKEKIKGRISESSFGQLVVRPDSGDPEETCVAIMKILLECFAEDVTETKTGHKLLPPCIRVIQGDGVDYESIPKILKRFKEEGIAAANITFGSGGALLQKVNRDTFKVAFKCAEIVLENGEARDVFKDPLTDDGKASKKGRLTLQKASDIVSYSPEDVYKPRQGPDGVKGGTGYLHFTPDGKYVTVASGRGDPEKDLLVDVFADGEVLKDYKIGDIRKRADVPNGPFINLPEEQSHFLTCGLGL</sequence>
<feature type="compositionally biased region" description="Low complexity" evidence="9">
    <location>
        <begin position="1"/>
        <end position="14"/>
    </location>
</feature>
<dbReference type="GO" id="GO:0047280">
    <property type="term" value="F:nicotinamide phosphoribosyltransferase activity"/>
    <property type="evidence" value="ECO:0007669"/>
    <property type="project" value="UniProtKB-EC"/>
</dbReference>
<evidence type="ECO:0000256" key="8">
    <source>
        <dbReference type="ARBA" id="ARBA00047835"/>
    </source>
</evidence>
<feature type="compositionally biased region" description="Basic and acidic residues" evidence="9">
    <location>
        <begin position="200"/>
        <end position="212"/>
    </location>
</feature>
<keyword evidence="2" id="KW-0662">Pyridine nucleotide biosynthesis</keyword>
<evidence type="ECO:0000259" key="11">
    <source>
        <dbReference type="Pfam" id="PF18127"/>
    </source>
</evidence>
<keyword evidence="3" id="KW-0328">Glycosyltransferase</keyword>
<proteinExistence type="inferred from homology"/>
<organism evidence="12 13">
    <name type="scientific">Symbiodinium necroappetens</name>
    <dbReference type="NCBI Taxonomy" id="1628268"/>
    <lineage>
        <taxon>Eukaryota</taxon>
        <taxon>Sar</taxon>
        <taxon>Alveolata</taxon>
        <taxon>Dinophyceae</taxon>
        <taxon>Suessiales</taxon>
        <taxon>Symbiodiniaceae</taxon>
        <taxon>Symbiodinium</taxon>
    </lineage>
</organism>
<feature type="region of interest" description="Disordered" evidence="9">
    <location>
        <begin position="1"/>
        <end position="157"/>
    </location>
</feature>
<reference evidence="12" key="1">
    <citation type="submission" date="2021-02" db="EMBL/GenBank/DDBJ databases">
        <authorList>
            <person name="Dougan E. K."/>
            <person name="Rhodes N."/>
            <person name="Thang M."/>
            <person name="Chan C."/>
        </authorList>
    </citation>
    <scope>NUCLEOTIDE SEQUENCE</scope>
</reference>
<evidence type="ECO:0000256" key="1">
    <source>
        <dbReference type="ARBA" id="ARBA00010897"/>
    </source>
</evidence>
<dbReference type="EMBL" id="CAJNJA010029242">
    <property type="protein sequence ID" value="CAE7622467.1"/>
    <property type="molecule type" value="Genomic_DNA"/>
</dbReference>
<accession>A0A812VDF9</accession>
<dbReference type="InterPro" id="IPR041529">
    <property type="entry name" value="DUF5598"/>
</dbReference>